<evidence type="ECO:0000313" key="1">
    <source>
        <dbReference type="EMBL" id="KKL60315.1"/>
    </source>
</evidence>
<comment type="caution">
    <text evidence="1">The sequence shown here is derived from an EMBL/GenBank/DDBJ whole genome shotgun (WGS) entry which is preliminary data.</text>
</comment>
<protein>
    <submittedName>
        <fullName evidence="1">Uncharacterized protein</fullName>
    </submittedName>
</protein>
<proteinExistence type="predicted"/>
<sequence length="88" mass="10996">MQSEREHVTLYIRDKKNDFKRNNFENDKNYEEYRLTVDTKEDFALISKIIENFYDQWETFTVQDVVKLMEQNPRLKQINIQYKRNERL</sequence>
<name>A0A0F9FSH6_9ZZZZ</name>
<dbReference type="EMBL" id="LAZR01029191">
    <property type="protein sequence ID" value="KKL60315.1"/>
    <property type="molecule type" value="Genomic_DNA"/>
</dbReference>
<dbReference type="AlphaFoldDB" id="A0A0F9FSH6"/>
<accession>A0A0F9FSH6</accession>
<reference evidence="1" key="1">
    <citation type="journal article" date="2015" name="Nature">
        <title>Complex archaea that bridge the gap between prokaryotes and eukaryotes.</title>
        <authorList>
            <person name="Spang A."/>
            <person name="Saw J.H."/>
            <person name="Jorgensen S.L."/>
            <person name="Zaremba-Niedzwiedzka K."/>
            <person name="Martijn J."/>
            <person name="Lind A.E."/>
            <person name="van Eijk R."/>
            <person name="Schleper C."/>
            <person name="Guy L."/>
            <person name="Ettema T.J."/>
        </authorList>
    </citation>
    <scope>NUCLEOTIDE SEQUENCE</scope>
</reference>
<gene>
    <name evidence="1" type="ORF">LCGC14_2206540</name>
</gene>
<organism evidence="1">
    <name type="scientific">marine sediment metagenome</name>
    <dbReference type="NCBI Taxonomy" id="412755"/>
    <lineage>
        <taxon>unclassified sequences</taxon>
        <taxon>metagenomes</taxon>
        <taxon>ecological metagenomes</taxon>
    </lineage>
</organism>